<proteinExistence type="predicted"/>
<accession>E9G7F5</accession>
<organism evidence="2 3">
    <name type="scientific">Daphnia pulex</name>
    <name type="common">Water flea</name>
    <dbReference type="NCBI Taxonomy" id="6669"/>
    <lineage>
        <taxon>Eukaryota</taxon>
        <taxon>Metazoa</taxon>
        <taxon>Ecdysozoa</taxon>
        <taxon>Arthropoda</taxon>
        <taxon>Crustacea</taxon>
        <taxon>Branchiopoda</taxon>
        <taxon>Diplostraca</taxon>
        <taxon>Cladocera</taxon>
        <taxon>Anomopoda</taxon>
        <taxon>Daphniidae</taxon>
        <taxon>Daphnia</taxon>
    </lineage>
</organism>
<feature type="compositionally biased region" description="Polar residues" evidence="1">
    <location>
        <begin position="60"/>
        <end position="69"/>
    </location>
</feature>
<dbReference type="OrthoDB" id="6387584at2759"/>
<keyword evidence="3" id="KW-1185">Reference proteome</keyword>
<sequence>MGCRKRRNRSAEKSAETGGHPTFSESEPPNLHKIPVPPNQNIRPPKASRRSANADPATSYEDTATSTNFEAERELQGMTSQSPDNQLGYTELYSLEVENCGYESDSLEQVILPGTKYQDF</sequence>
<dbReference type="InParanoid" id="E9G7F5"/>
<dbReference type="HOGENOM" id="CLU_2051936_0_0_1"/>
<feature type="compositionally biased region" description="Polar residues" evidence="1">
    <location>
        <begin position="77"/>
        <end position="86"/>
    </location>
</feature>
<evidence type="ECO:0000313" key="2">
    <source>
        <dbReference type="EMBL" id="EFX84653.1"/>
    </source>
</evidence>
<dbReference type="KEGG" id="dpx:DAPPUDRAFT_314776"/>
<reference evidence="2 3" key="1">
    <citation type="journal article" date="2011" name="Science">
        <title>The ecoresponsive genome of Daphnia pulex.</title>
        <authorList>
            <person name="Colbourne J.K."/>
            <person name="Pfrender M.E."/>
            <person name="Gilbert D."/>
            <person name="Thomas W.K."/>
            <person name="Tucker A."/>
            <person name="Oakley T.H."/>
            <person name="Tokishita S."/>
            <person name="Aerts A."/>
            <person name="Arnold G.J."/>
            <person name="Basu M.K."/>
            <person name="Bauer D.J."/>
            <person name="Caceres C.E."/>
            <person name="Carmel L."/>
            <person name="Casola C."/>
            <person name="Choi J.H."/>
            <person name="Detter J.C."/>
            <person name="Dong Q."/>
            <person name="Dusheyko S."/>
            <person name="Eads B.D."/>
            <person name="Frohlich T."/>
            <person name="Geiler-Samerotte K.A."/>
            <person name="Gerlach D."/>
            <person name="Hatcher P."/>
            <person name="Jogdeo S."/>
            <person name="Krijgsveld J."/>
            <person name="Kriventseva E.V."/>
            <person name="Kultz D."/>
            <person name="Laforsch C."/>
            <person name="Lindquist E."/>
            <person name="Lopez J."/>
            <person name="Manak J.R."/>
            <person name="Muller J."/>
            <person name="Pangilinan J."/>
            <person name="Patwardhan R.P."/>
            <person name="Pitluck S."/>
            <person name="Pritham E.J."/>
            <person name="Rechtsteiner A."/>
            <person name="Rho M."/>
            <person name="Rogozin I.B."/>
            <person name="Sakarya O."/>
            <person name="Salamov A."/>
            <person name="Schaack S."/>
            <person name="Shapiro H."/>
            <person name="Shiga Y."/>
            <person name="Skalitzky C."/>
            <person name="Smith Z."/>
            <person name="Souvorov A."/>
            <person name="Sung W."/>
            <person name="Tang Z."/>
            <person name="Tsuchiya D."/>
            <person name="Tu H."/>
            <person name="Vos H."/>
            <person name="Wang M."/>
            <person name="Wolf Y.I."/>
            <person name="Yamagata H."/>
            <person name="Yamada T."/>
            <person name="Ye Y."/>
            <person name="Shaw J.R."/>
            <person name="Andrews J."/>
            <person name="Crease T.J."/>
            <person name="Tang H."/>
            <person name="Lucas S.M."/>
            <person name="Robertson H.M."/>
            <person name="Bork P."/>
            <person name="Koonin E.V."/>
            <person name="Zdobnov E.M."/>
            <person name="Grigoriev I.V."/>
            <person name="Lynch M."/>
            <person name="Boore J.L."/>
        </authorList>
    </citation>
    <scope>NUCLEOTIDE SEQUENCE [LARGE SCALE GENOMIC DNA]</scope>
</reference>
<dbReference type="Proteomes" id="UP000000305">
    <property type="component" value="Unassembled WGS sequence"/>
</dbReference>
<protein>
    <submittedName>
        <fullName evidence="2">Uncharacterized protein</fullName>
    </submittedName>
</protein>
<gene>
    <name evidence="2" type="ORF">DAPPUDRAFT_314776</name>
</gene>
<feature type="region of interest" description="Disordered" evidence="1">
    <location>
        <begin position="1"/>
        <end position="86"/>
    </location>
</feature>
<dbReference type="EMBL" id="GL732534">
    <property type="protein sequence ID" value="EFX84653.1"/>
    <property type="molecule type" value="Genomic_DNA"/>
</dbReference>
<evidence type="ECO:0000256" key="1">
    <source>
        <dbReference type="SAM" id="MobiDB-lite"/>
    </source>
</evidence>
<name>E9G7F5_DAPPU</name>
<evidence type="ECO:0000313" key="3">
    <source>
        <dbReference type="Proteomes" id="UP000000305"/>
    </source>
</evidence>
<dbReference type="AlphaFoldDB" id="E9G7F5"/>